<sequence length="473" mass="50959">MKAVTSIPVRLTSAIKRSFRQFLSLPLATVVGFAGLSALIYLADKSWSGGHAPPGFRWLGELMGDRAALGSLLATVASSIVTVTSITFSLLLLAVQQGAAALTAQVTDQFMARKVNQFYFGYFVGLSVFVLTTLVTNTDYHRPVFAAALSLLLTALALCLIIVMIYNTIDQMRPEQIIQFIHDKVLEARGADRKLLAATRREGRPGWADAALVRSRDSGYVVGLDLARIEKALERQARGDVEIEVLITLGTYRAVHDPLFRVRCRPGAVLSEDAHHSIVDETLTAFAYDDGRDLQGNTAYGLHQLSIIAWTSVSTSKSNPNPGLTVIQALRDIISQWSRGEVEIRADAGSHVVYGDAAPVIATDALEAVIVVASESIQSQTLAEAVRTLAILLRHVERPTAERLADVAHRALSSLGEHVLTRELDVALQDLADALRERGFVTVAAAVSEASADLAASLGKLNSRSTRVPGTTS</sequence>
<evidence type="ECO:0008006" key="4">
    <source>
        <dbReference type="Google" id="ProtNLM"/>
    </source>
</evidence>
<reference evidence="2" key="2">
    <citation type="submission" date="2021-08" db="EMBL/GenBank/DDBJ databases">
        <authorList>
            <person name="Tani A."/>
            <person name="Ola A."/>
            <person name="Ogura Y."/>
            <person name="Katsura K."/>
            <person name="Hayashi T."/>
        </authorList>
    </citation>
    <scope>NUCLEOTIDE SEQUENCE</scope>
    <source>
        <strain evidence="2">JCM 32048</strain>
    </source>
</reference>
<dbReference type="EMBL" id="BPQJ01000015">
    <property type="protein sequence ID" value="GJD63283.1"/>
    <property type="molecule type" value="Genomic_DNA"/>
</dbReference>
<keyword evidence="3" id="KW-1185">Reference proteome</keyword>
<keyword evidence="1" id="KW-0812">Transmembrane</keyword>
<keyword evidence="1" id="KW-1133">Transmembrane helix</keyword>
<feature type="transmembrane region" description="Helical" evidence="1">
    <location>
        <begin position="67"/>
        <end position="95"/>
    </location>
</feature>
<accession>A0AA37HCQ1</accession>
<keyword evidence="1" id="KW-0472">Membrane</keyword>
<name>A0AA37HCQ1_9HYPH</name>
<evidence type="ECO:0000313" key="2">
    <source>
        <dbReference type="EMBL" id="GJD63283.1"/>
    </source>
</evidence>
<reference evidence="2" key="1">
    <citation type="journal article" date="2016" name="Front. Microbiol.">
        <title>Genome Sequence of the Piezophilic, Mesophilic Sulfate-Reducing Bacterium Desulfovibrio indicus J2T.</title>
        <authorList>
            <person name="Cao J."/>
            <person name="Maignien L."/>
            <person name="Shao Z."/>
            <person name="Alain K."/>
            <person name="Jebbar M."/>
        </authorList>
    </citation>
    <scope>NUCLEOTIDE SEQUENCE</scope>
    <source>
        <strain evidence="2">JCM 32048</strain>
    </source>
</reference>
<protein>
    <recommendedName>
        <fullName evidence="4">DUF2254 domain-containing protein</fullName>
    </recommendedName>
</protein>
<dbReference type="Pfam" id="PF10011">
    <property type="entry name" value="DUF2254"/>
    <property type="match status" value="1"/>
</dbReference>
<dbReference type="InterPro" id="IPR018723">
    <property type="entry name" value="DUF2254_membrane"/>
</dbReference>
<feature type="transmembrane region" description="Helical" evidence="1">
    <location>
        <begin position="144"/>
        <end position="166"/>
    </location>
</feature>
<organism evidence="2 3">
    <name type="scientific">Methylobacterium frigidaeris</name>
    <dbReference type="NCBI Taxonomy" id="2038277"/>
    <lineage>
        <taxon>Bacteria</taxon>
        <taxon>Pseudomonadati</taxon>
        <taxon>Pseudomonadota</taxon>
        <taxon>Alphaproteobacteria</taxon>
        <taxon>Hyphomicrobiales</taxon>
        <taxon>Methylobacteriaceae</taxon>
        <taxon>Methylobacterium</taxon>
    </lineage>
</organism>
<dbReference type="Proteomes" id="UP001055286">
    <property type="component" value="Unassembled WGS sequence"/>
</dbReference>
<dbReference type="AlphaFoldDB" id="A0AA37HCQ1"/>
<feature type="transmembrane region" description="Helical" evidence="1">
    <location>
        <begin position="119"/>
        <end position="138"/>
    </location>
</feature>
<comment type="caution">
    <text evidence="2">The sequence shown here is derived from an EMBL/GenBank/DDBJ whole genome shotgun (WGS) entry which is preliminary data.</text>
</comment>
<evidence type="ECO:0000256" key="1">
    <source>
        <dbReference type="SAM" id="Phobius"/>
    </source>
</evidence>
<feature type="transmembrane region" description="Helical" evidence="1">
    <location>
        <begin position="21"/>
        <end position="43"/>
    </location>
</feature>
<dbReference type="RefSeq" id="WP_238191691.1">
    <property type="nucleotide sequence ID" value="NZ_BPQJ01000015.1"/>
</dbReference>
<evidence type="ECO:0000313" key="3">
    <source>
        <dbReference type="Proteomes" id="UP001055286"/>
    </source>
</evidence>
<gene>
    <name evidence="2" type="ORF">MPEAHAMD_3449</name>
</gene>
<proteinExistence type="predicted"/>